<protein>
    <submittedName>
        <fullName evidence="1">Uncharacterized protein</fullName>
    </submittedName>
</protein>
<evidence type="ECO:0000313" key="1">
    <source>
        <dbReference type="EMBL" id="VEL20086.1"/>
    </source>
</evidence>
<dbReference type="AlphaFoldDB" id="A0A3S4ZUF9"/>
<dbReference type="OrthoDB" id="438440at2759"/>
<accession>A0A3S4ZUF9</accession>
<reference evidence="1" key="1">
    <citation type="submission" date="2018-11" db="EMBL/GenBank/DDBJ databases">
        <authorList>
            <consortium name="Pathogen Informatics"/>
        </authorList>
    </citation>
    <scope>NUCLEOTIDE SEQUENCE</scope>
</reference>
<sequence length="95" mass="10863">MFARLTLATLDDFRWRLMDALTACPLPKYRLLSRDLFLTVVNICRRSCCSLACLLGGQACWRAPTIGRDNSLFSADFQRRLLFPSFLGCQSGYYL</sequence>
<evidence type="ECO:0000313" key="2">
    <source>
        <dbReference type="Proteomes" id="UP000784294"/>
    </source>
</evidence>
<dbReference type="Proteomes" id="UP000784294">
    <property type="component" value="Unassembled WGS sequence"/>
</dbReference>
<comment type="caution">
    <text evidence="1">The sequence shown here is derived from an EMBL/GenBank/DDBJ whole genome shotgun (WGS) entry which is preliminary data.</text>
</comment>
<proteinExistence type="predicted"/>
<keyword evidence="2" id="KW-1185">Reference proteome</keyword>
<gene>
    <name evidence="1" type="ORF">PXEA_LOCUS13526</name>
</gene>
<name>A0A3S4ZUF9_9PLAT</name>
<organism evidence="1 2">
    <name type="scientific">Protopolystoma xenopodis</name>
    <dbReference type="NCBI Taxonomy" id="117903"/>
    <lineage>
        <taxon>Eukaryota</taxon>
        <taxon>Metazoa</taxon>
        <taxon>Spiralia</taxon>
        <taxon>Lophotrochozoa</taxon>
        <taxon>Platyhelminthes</taxon>
        <taxon>Monogenea</taxon>
        <taxon>Polyopisthocotylea</taxon>
        <taxon>Polystomatidea</taxon>
        <taxon>Polystomatidae</taxon>
        <taxon>Protopolystoma</taxon>
    </lineage>
</organism>
<dbReference type="EMBL" id="CAAALY010044654">
    <property type="protein sequence ID" value="VEL20086.1"/>
    <property type="molecule type" value="Genomic_DNA"/>
</dbReference>